<dbReference type="PANTHER" id="PTHR30146:SF153">
    <property type="entry name" value="LACTOSE OPERON REPRESSOR"/>
    <property type="match status" value="1"/>
</dbReference>
<reference evidence="6" key="1">
    <citation type="journal article" date="2019" name="Int. J. Syst. Evol. Microbiol.">
        <title>The Global Catalogue of Microorganisms (GCM) 10K type strain sequencing project: providing services to taxonomists for standard genome sequencing and annotation.</title>
        <authorList>
            <consortium name="The Broad Institute Genomics Platform"/>
            <consortium name="The Broad Institute Genome Sequencing Center for Infectious Disease"/>
            <person name="Wu L."/>
            <person name="Ma J."/>
        </authorList>
    </citation>
    <scope>NUCLEOTIDE SEQUENCE [LARGE SCALE GENOMIC DNA]</scope>
    <source>
        <strain evidence="6">JCM 17441</strain>
    </source>
</reference>
<dbReference type="GO" id="GO:0003677">
    <property type="term" value="F:DNA binding"/>
    <property type="evidence" value="ECO:0007669"/>
    <property type="project" value="UniProtKB-KW"/>
</dbReference>
<keyword evidence="2 5" id="KW-0238">DNA-binding</keyword>
<proteinExistence type="predicted"/>
<dbReference type="CDD" id="cd01392">
    <property type="entry name" value="HTH_LacI"/>
    <property type="match status" value="1"/>
</dbReference>
<dbReference type="CDD" id="cd01574">
    <property type="entry name" value="PBP1_LacI"/>
    <property type="match status" value="1"/>
</dbReference>
<dbReference type="EMBL" id="BAABAT010000066">
    <property type="protein sequence ID" value="GAA4263322.1"/>
    <property type="molecule type" value="Genomic_DNA"/>
</dbReference>
<dbReference type="SMART" id="SM00354">
    <property type="entry name" value="HTH_LACI"/>
    <property type="match status" value="1"/>
</dbReference>
<keyword evidence="3" id="KW-0804">Transcription</keyword>
<name>A0ABP8DTX4_9ACTN</name>
<evidence type="ECO:0000256" key="1">
    <source>
        <dbReference type="ARBA" id="ARBA00023015"/>
    </source>
</evidence>
<comment type="caution">
    <text evidence="5">The sequence shown here is derived from an EMBL/GenBank/DDBJ whole genome shotgun (WGS) entry which is preliminary data.</text>
</comment>
<dbReference type="PROSITE" id="PS00356">
    <property type="entry name" value="HTH_LACI_1"/>
    <property type="match status" value="1"/>
</dbReference>
<dbReference type="Proteomes" id="UP001500620">
    <property type="component" value="Unassembled WGS sequence"/>
</dbReference>
<dbReference type="PROSITE" id="PS50932">
    <property type="entry name" value="HTH_LACI_2"/>
    <property type="match status" value="1"/>
</dbReference>
<feature type="domain" description="HTH lacI-type" evidence="4">
    <location>
        <begin position="5"/>
        <end position="59"/>
    </location>
</feature>
<gene>
    <name evidence="5" type="ORF">GCM10022255_106830</name>
</gene>
<evidence type="ECO:0000259" key="4">
    <source>
        <dbReference type="PROSITE" id="PS50932"/>
    </source>
</evidence>
<dbReference type="InterPro" id="IPR028082">
    <property type="entry name" value="Peripla_BP_I"/>
</dbReference>
<dbReference type="InterPro" id="IPR010982">
    <property type="entry name" value="Lambda_DNA-bd_dom_sf"/>
</dbReference>
<evidence type="ECO:0000313" key="6">
    <source>
        <dbReference type="Proteomes" id="UP001500620"/>
    </source>
</evidence>
<evidence type="ECO:0000256" key="2">
    <source>
        <dbReference type="ARBA" id="ARBA00023125"/>
    </source>
</evidence>
<dbReference type="PRINTS" id="PR00036">
    <property type="entry name" value="HTHLACI"/>
</dbReference>
<dbReference type="InterPro" id="IPR046335">
    <property type="entry name" value="LacI/GalR-like_sensor"/>
</dbReference>
<keyword evidence="6" id="KW-1185">Reference proteome</keyword>
<dbReference type="SUPFAM" id="SSF47413">
    <property type="entry name" value="lambda repressor-like DNA-binding domains"/>
    <property type="match status" value="1"/>
</dbReference>
<organism evidence="5 6">
    <name type="scientific">Dactylosporangium darangshiense</name>
    <dbReference type="NCBI Taxonomy" id="579108"/>
    <lineage>
        <taxon>Bacteria</taxon>
        <taxon>Bacillati</taxon>
        <taxon>Actinomycetota</taxon>
        <taxon>Actinomycetes</taxon>
        <taxon>Micromonosporales</taxon>
        <taxon>Micromonosporaceae</taxon>
        <taxon>Dactylosporangium</taxon>
    </lineage>
</organism>
<evidence type="ECO:0000256" key="3">
    <source>
        <dbReference type="ARBA" id="ARBA00023163"/>
    </source>
</evidence>
<dbReference type="Pfam" id="PF00356">
    <property type="entry name" value="LacI"/>
    <property type="match status" value="1"/>
</dbReference>
<dbReference type="Gene3D" id="3.40.50.2300">
    <property type="match status" value="2"/>
</dbReference>
<dbReference type="PANTHER" id="PTHR30146">
    <property type="entry name" value="LACI-RELATED TRANSCRIPTIONAL REPRESSOR"/>
    <property type="match status" value="1"/>
</dbReference>
<protein>
    <submittedName>
        <fullName evidence="5">LacI family DNA-binding transcriptional regulator</fullName>
    </submittedName>
</protein>
<keyword evidence="1" id="KW-0805">Transcription regulation</keyword>
<dbReference type="SUPFAM" id="SSF53822">
    <property type="entry name" value="Periplasmic binding protein-like I"/>
    <property type="match status" value="1"/>
</dbReference>
<accession>A0ABP8DTX4</accession>
<evidence type="ECO:0000313" key="5">
    <source>
        <dbReference type="EMBL" id="GAA4263322.1"/>
    </source>
</evidence>
<sequence length="334" mass="35615">MHGRAVIKDVAQLAGVSAQTVSRVLNEYPNVSDRTRKRVLEAIRQLGYRRNAMARGLAARRSRIIGVVTLETVLYGPAATLFGIERAARAEGYAVSVSTLQRIDHRGVLSALSALADQSVAGVVLIAPQGAAARALHDLPSPMAAVAVGADTGGRTPVIGVDQRAGARMAVEHLIGLGHREVWHLAGPPDWLETRGRIDGWRSVLQDAGLRVPEPMTGDWSARSGYAAGLEFAVRASATAIFAGNDQMALGLLRAFHERGIRVPDDVSVVGFDDIPEAAFLCPPLTTIRQDFDEVGRRCVAVLLQSIEVDRLEPVPVPVVVPTLIERDSTAGVG</sequence>
<dbReference type="Pfam" id="PF13377">
    <property type="entry name" value="Peripla_BP_3"/>
    <property type="match status" value="1"/>
</dbReference>
<dbReference type="Gene3D" id="1.10.260.40">
    <property type="entry name" value="lambda repressor-like DNA-binding domains"/>
    <property type="match status" value="1"/>
</dbReference>
<dbReference type="InterPro" id="IPR000843">
    <property type="entry name" value="HTH_LacI"/>
</dbReference>